<keyword evidence="3" id="KW-0862">Zinc</keyword>
<organism evidence="5 6">
    <name type="scientific">Calicophoron daubneyi</name>
    <name type="common">Rumen fluke</name>
    <name type="synonym">Paramphistomum daubneyi</name>
    <dbReference type="NCBI Taxonomy" id="300641"/>
    <lineage>
        <taxon>Eukaryota</taxon>
        <taxon>Metazoa</taxon>
        <taxon>Spiralia</taxon>
        <taxon>Lophotrochozoa</taxon>
        <taxon>Platyhelminthes</taxon>
        <taxon>Trematoda</taxon>
        <taxon>Digenea</taxon>
        <taxon>Plagiorchiida</taxon>
        <taxon>Pronocephalata</taxon>
        <taxon>Paramphistomoidea</taxon>
        <taxon>Paramphistomidae</taxon>
        <taxon>Calicophoron</taxon>
    </lineage>
</organism>
<dbReference type="InterPro" id="IPR003000">
    <property type="entry name" value="Sirtuin"/>
</dbReference>
<dbReference type="InterPro" id="IPR050134">
    <property type="entry name" value="NAD-dep_sirtuin_deacylases"/>
</dbReference>
<feature type="binding site" evidence="3">
    <location>
        <position position="198"/>
    </location>
    <ligand>
        <name>Zn(2+)</name>
        <dbReference type="ChEBI" id="CHEBI:29105"/>
    </ligand>
</feature>
<dbReference type="AlphaFoldDB" id="A0AAV2TQI3"/>
<protein>
    <recommendedName>
        <fullName evidence="4">Deacetylase sirtuin-type domain-containing protein</fullName>
    </recommendedName>
</protein>
<dbReference type="InterPro" id="IPR026590">
    <property type="entry name" value="Ssirtuin_cat_dom"/>
</dbReference>
<feature type="binding site" evidence="3">
    <location>
        <position position="140"/>
    </location>
    <ligand>
        <name>Zn(2+)</name>
        <dbReference type="ChEBI" id="CHEBI:29105"/>
    </ligand>
</feature>
<accession>A0AAV2TQI3</accession>
<dbReference type="Gene3D" id="3.30.1600.10">
    <property type="entry name" value="SIR2/SIRT2 'Small Domain"/>
    <property type="match status" value="1"/>
</dbReference>
<dbReference type="PANTHER" id="PTHR11085:SF10">
    <property type="entry name" value="NAD-DEPENDENT PROTEIN DEACYLASE SIRTUIN-5, MITOCHONDRIAL-RELATED"/>
    <property type="match status" value="1"/>
</dbReference>
<feature type="domain" description="Deacetylase sirtuin-type" evidence="4">
    <location>
        <begin position="8"/>
        <end position="294"/>
    </location>
</feature>
<feature type="binding site" evidence="3">
    <location>
        <position position="195"/>
    </location>
    <ligand>
        <name>Zn(2+)</name>
        <dbReference type="ChEBI" id="CHEBI:29105"/>
    </ligand>
</feature>
<sequence length="295" mass="33017">MRFVPRHLPVTHSSVARLAEYIAESKRMLVLTGAGLSTESGLPDYRSEDVGLYARTNRRPINYQTFIRSEEARKRYWARNFIGWPYFSQVQPNAGHFILADWFNKNRLFGIITQNVDRLHQRAGSNDVLELHGTTHIVKCLNCGNLCKRSELQQRFVELNPTLGEYDSPNVETVAPDGDIELPEEIVRQFRVPACAKCKDGILKPDVVFFGENLPQERRVEAGALVSEADLLLCLGTSAQAYSCYRLVLQAAEQKIPVVVVNIGPTRGDPLAHLIVNARISETLGGVDRMLSGSP</sequence>
<comment type="caution">
    <text evidence="5">The sequence shown here is derived from an EMBL/GenBank/DDBJ whole genome shotgun (WGS) entry which is preliminary data.</text>
</comment>
<dbReference type="Proteomes" id="UP001497525">
    <property type="component" value="Unassembled WGS sequence"/>
</dbReference>
<evidence type="ECO:0000256" key="1">
    <source>
        <dbReference type="ARBA" id="ARBA00022679"/>
    </source>
</evidence>
<dbReference type="Gene3D" id="3.40.50.1220">
    <property type="entry name" value="TPP-binding domain"/>
    <property type="match status" value="1"/>
</dbReference>
<gene>
    <name evidence="5" type="ORF">CDAUBV1_LOCUS13368</name>
</gene>
<keyword evidence="3" id="KW-0479">Metal-binding</keyword>
<dbReference type="InterPro" id="IPR026591">
    <property type="entry name" value="Sirtuin_cat_small_dom_sf"/>
</dbReference>
<evidence type="ECO:0000313" key="6">
    <source>
        <dbReference type="Proteomes" id="UP001497525"/>
    </source>
</evidence>
<keyword evidence="2" id="KW-0520">NAD</keyword>
<evidence type="ECO:0000313" key="5">
    <source>
        <dbReference type="EMBL" id="CAL5138539.1"/>
    </source>
</evidence>
<keyword evidence="1" id="KW-0808">Transferase</keyword>
<reference evidence="5" key="1">
    <citation type="submission" date="2024-06" db="EMBL/GenBank/DDBJ databases">
        <authorList>
            <person name="Liu X."/>
            <person name="Lenzi L."/>
            <person name="Haldenby T S."/>
            <person name="Uol C."/>
        </authorList>
    </citation>
    <scope>NUCLEOTIDE SEQUENCE</scope>
</reference>
<dbReference type="GO" id="GO:0017136">
    <property type="term" value="F:histone deacetylase activity, NAD-dependent"/>
    <property type="evidence" value="ECO:0007669"/>
    <property type="project" value="TreeGrafter"/>
</dbReference>
<dbReference type="GO" id="GO:0070403">
    <property type="term" value="F:NAD+ binding"/>
    <property type="evidence" value="ECO:0007669"/>
    <property type="project" value="InterPro"/>
</dbReference>
<evidence type="ECO:0000259" key="4">
    <source>
        <dbReference type="PROSITE" id="PS50305"/>
    </source>
</evidence>
<dbReference type="Pfam" id="PF02146">
    <property type="entry name" value="SIR2"/>
    <property type="match status" value="1"/>
</dbReference>
<dbReference type="PANTHER" id="PTHR11085">
    <property type="entry name" value="NAD-DEPENDENT PROTEIN DEACYLASE SIRTUIN-5, MITOCHONDRIAL-RELATED"/>
    <property type="match status" value="1"/>
</dbReference>
<feature type="binding site" evidence="3">
    <location>
        <position position="143"/>
    </location>
    <ligand>
        <name>Zn(2+)</name>
        <dbReference type="ChEBI" id="CHEBI:29105"/>
    </ligand>
</feature>
<dbReference type="PROSITE" id="PS50305">
    <property type="entry name" value="SIRTUIN"/>
    <property type="match status" value="1"/>
</dbReference>
<name>A0AAV2TQI3_CALDB</name>
<dbReference type="InterPro" id="IPR029035">
    <property type="entry name" value="DHS-like_NAD/FAD-binding_dom"/>
</dbReference>
<dbReference type="EMBL" id="CAXLJL010000501">
    <property type="protein sequence ID" value="CAL5138539.1"/>
    <property type="molecule type" value="Genomic_DNA"/>
</dbReference>
<feature type="active site" description="Proton acceptor" evidence="3">
    <location>
        <position position="132"/>
    </location>
</feature>
<dbReference type="GO" id="GO:0046872">
    <property type="term" value="F:metal ion binding"/>
    <property type="evidence" value="ECO:0007669"/>
    <property type="project" value="UniProtKB-KW"/>
</dbReference>
<proteinExistence type="predicted"/>
<dbReference type="SUPFAM" id="SSF52467">
    <property type="entry name" value="DHS-like NAD/FAD-binding domain"/>
    <property type="match status" value="1"/>
</dbReference>
<evidence type="ECO:0000256" key="2">
    <source>
        <dbReference type="ARBA" id="ARBA00023027"/>
    </source>
</evidence>
<dbReference type="NCBIfam" id="NF003738">
    <property type="entry name" value="PRK05333.1"/>
    <property type="match status" value="1"/>
</dbReference>
<evidence type="ECO:0000256" key="3">
    <source>
        <dbReference type="PROSITE-ProRule" id="PRU00236"/>
    </source>
</evidence>